<dbReference type="RefSeq" id="WP_282336855.1">
    <property type="nucleotide sequence ID" value="NZ_JASBRG010000008.1"/>
</dbReference>
<dbReference type="Proteomes" id="UP001226434">
    <property type="component" value="Unassembled WGS sequence"/>
</dbReference>
<name>A0ABT6RJW7_9BACT</name>
<keyword evidence="4" id="KW-1185">Reference proteome</keyword>
<proteinExistence type="predicted"/>
<evidence type="ECO:0000256" key="1">
    <source>
        <dbReference type="SAM" id="Coils"/>
    </source>
</evidence>
<protein>
    <submittedName>
        <fullName evidence="3">Uncharacterized protein</fullName>
    </submittedName>
</protein>
<accession>A0ABT6RJW7</accession>
<keyword evidence="1" id="KW-0175">Coiled coil</keyword>
<comment type="caution">
    <text evidence="3">The sequence shown here is derived from an EMBL/GenBank/DDBJ whole genome shotgun (WGS) entry which is preliminary data.</text>
</comment>
<keyword evidence="2" id="KW-0732">Signal</keyword>
<feature type="chain" id="PRO_5047334584" evidence="2">
    <location>
        <begin position="21"/>
        <end position="223"/>
    </location>
</feature>
<gene>
    <name evidence="3" type="ORF">QJ048_23165</name>
</gene>
<evidence type="ECO:0000313" key="4">
    <source>
        <dbReference type="Proteomes" id="UP001226434"/>
    </source>
</evidence>
<organism evidence="3 4">
    <name type="scientific">Pinibacter soli</name>
    <dbReference type="NCBI Taxonomy" id="3044211"/>
    <lineage>
        <taxon>Bacteria</taxon>
        <taxon>Pseudomonadati</taxon>
        <taxon>Bacteroidota</taxon>
        <taxon>Chitinophagia</taxon>
        <taxon>Chitinophagales</taxon>
        <taxon>Chitinophagaceae</taxon>
        <taxon>Pinibacter</taxon>
    </lineage>
</organism>
<feature type="coiled-coil region" evidence="1">
    <location>
        <begin position="165"/>
        <end position="202"/>
    </location>
</feature>
<evidence type="ECO:0000313" key="3">
    <source>
        <dbReference type="EMBL" id="MDI3322710.1"/>
    </source>
</evidence>
<reference evidence="3 4" key="1">
    <citation type="submission" date="2023-05" db="EMBL/GenBank/DDBJ databases">
        <title>Genome sequence of Pinibacter sp. MAH-24.</title>
        <authorList>
            <person name="Huq M.A."/>
        </authorList>
    </citation>
    <scope>NUCLEOTIDE SEQUENCE [LARGE SCALE GENOMIC DNA]</scope>
    <source>
        <strain evidence="3 4">MAH-24</strain>
    </source>
</reference>
<feature type="signal peptide" evidence="2">
    <location>
        <begin position="1"/>
        <end position="20"/>
    </location>
</feature>
<dbReference type="EMBL" id="JASBRG010000008">
    <property type="protein sequence ID" value="MDI3322710.1"/>
    <property type="molecule type" value="Genomic_DNA"/>
</dbReference>
<evidence type="ECO:0000256" key="2">
    <source>
        <dbReference type="SAM" id="SignalP"/>
    </source>
</evidence>
<sequence>MKKHFLAIALCVAIASASVAQTSTNILAATQTTESTIKIDKTERSAIACEYNMTADALKDALKESFKAKGIKLEKSKGLLIAKGVSLQEMGNNTYDVYFEVDNKSRSEKDKSIGKMALSSGYDNFIDPTNTDTYLKAKNYILSSLNPSIYAEKKQVDISAQTDAYTKAQNKYNDLIKENEKLEKQRKNLEGDIAENKRTQEQQLKEVERLKTALDTLKSINNK</sequence>